<dbReference type="AlphaFoldDB" id="A0A1Y0IBI8"/>
<reference evidence="1 2" key="1">
    <citation type="submission" date="2017-05" db="EMBL/GenBank/DDBJ databases">
        <title>Genomic insights into alkan degradation activity of Oleiphilus messinensis.</title>
        <authorList>
            <person name="Kozyavkin S.A."/>
            <person name="Slesarev A.I."/>
            <person name="Golyshin P.N."/>
            <person name="Korzhenkov A."/>
            <person name="Golyshina O.N."/>
            <person name="Toshchakov S.V."/>
        </authorList>
    </citation>
    <scope>NUCLEOTIDE SEQUENCE [LARGE SCALE GENOMIC DNA]</scope>
    <source>
        <strain evidence="1 2">ME102</strain>
    </source>
</reference>
<keyword evidence="2" id="KW-1185">Reference proteome</keyword>
<evidence type="ECO:0000313" key="1">
    <source>
        <dbReference type="EMBL" id="ARU57529.1"/>
    </source>
</evidence>
<dbReference type="Proteomes" id="UP000196027">
    <property type="component" value="Chromosome"/>
</dbReference>
<dbReference type="RefSeq" id="WP_198343018.1">
    <property type="nucleotide sequence ID" value="NZ_CP021425.1"/>
</dbReference>
<dbReference type="EMBL" id="CP021425">
    <property type="protein sequence ID" value="ARU57529.1"/>
    <property type="molecule type" value="Genomic_DNA"/>
</dbReference>
<gene>
    <name evidence="1" type="ORF">OLMES_3494</name>
</gene>
<proteinExistence type="predicted"/>
<name>A0A1Y0IBI8_9GAMM</name>
<evidence type="ECO:0000313" key="2">
    <source>
        <dbReference type="Proteomes" id="UP000196027"/>
    </source>
</evidence>
<dbReference type="KEGG" id="ome:OLMES_3494"/>
<protein>
    <submittedName>
        <fullName evidence="1">Uncharacterized protein</fullName>
    </submittedName>
</protein>
<sequence length="432" mass="47272">MIQVSRATTRTRNSQQLDHYENTYSHKNEHDFRRVTSQTNIVRLLVSVVVFAIGTGKALADLVPMNNGELASISGQAMFSIDQYSHPDPTENTNYTRINLGLDVETVLNADVLELGRYERAGEKPGTSDVLINNFGLGNIYTSSYYDNNPKSPRPLKENGEEYVDGELVPFTLHDPFIEFSFNEATGQPTGVRIGFGDSKGFLSGNIETLTGNINVDILDRGEGLTEASSNGNLFDQVVIALAPYLAGGSPIYTKAELVDMEGELDPVRAEYAGVPDGEKFVIEDVSGATRWLINTVSPLNSSTIENPNCSFFWCPAGDIIITVEDCLVLGITACFDLGDFNSLPIGKIEEINGKRYITDAVPGVFISLQSQDVDWLIDTANLSPNPEDFLRATQGAFLNIPNSAVEFNLAEALNGIDRVRTEYIDRGVGLF</sequence>
<accession>A0A1Y0IBI8</accession>
<organism evidence="1 2">
    <name type="scientific">Oleiphilus messinensis</name>
    <dbReference type="NCBI Taxonomy" id="141451"/>
    <lineage>
        <taxon>Bacteria</taxon>
        <taxon>Pseudomonadati</taxon>
        <taxon>Pseudomonadota</taxon>
        <taxon>Gammaproteobacteria</taxon>
        <taxon>Oceanospirillales</taxon>
        <taxon>Oleiphilaceae</taxon>
        <taxon>Oleiphilus</taxon>
    </lineage>
</organism>